<feature type="chain" id="PRO_5003725707" description="Calcineurin-like phosphoesterase domain-containing protein" evidence="2">
    <location>
        <begin position="21"/>
        <end position="394"/>
    </location>
</feature>
<dbReference type="EMBL" id="AGXS01000011">
    <property type="protein sequence ID" value="EIY53608.1"/>
    <property type="molecule type" value="Genomic_DNA"/>
</dbReference>
<dbReference type="Gene3D" id="2.60.40.380">
    <property type="entry name" value="Purple acid phosphatase-like, N-terminal"/>
    <property type="match status" value="1"/>
</dbReference>
<protein>
    <recommendedName>
        <fullName evidence="7">Calcineurin-like phosphoesterase domain-containing protein</fullName>
    </recommendedName>
</protein>
<dbReference type="PATRIC" id="fig|997884.3.peg.785"/>
<evidence type="ECO:0000259" key="3">
    <source>
        <dbReference type="Pfam" id="PF00149"/>
    </source>
</evidence>
<evidence type="ECO:0008006" key="7">
    <source>
        <dbReference type="Google" id="ProtNLM"/>
    </source>
</evidence>
<dbReference type="AlphaFoldDB" id="I9SDG9"/>
<reference evidence="5 6" key="1">
    <citation type="submission" date="2012-02" db="EMBL/GenBank/DDBJ databases">
        <title>The Genome Sequence of Bacteroides nordii CL02T12C05.</title>
        <authorList>
            <consortium name="The Broad Institute Genome Sequencing Platform"/>
            <person name="Earl A."/>
            <person name="Ward D."/>
            <person name="Feldgarden M."/>
            <person name="Gevers D."/>
            <person name="Zitomersky N.L."/>
            <person name="Coyne M.J."/>
            <person name="Comstock L.E."/>
            <person name="Young S.K."/>
            <person name="Zeng Q."/>
            <person name="Gargeya S."/>
            <person name="Fitzgerald M."/>
            <person name="Haas B."/>
            <person name="Abouelleil A."/>
            <person name="Alvarado L."/>
            <person name="Arachchi H.M."/>
            <person name="Berlin A."/>
            <person name="Chapman S.B."/>
            <person name="Gearin G."/>
            <person name="Goldberg J."/>
            <person name="Griggs A."/>
            <person name="Gujja S."/>
            <person name="Hansen M."/>
            <person name="Heiman D."/>
            <person name="Howarth C."/>
            <person name="Larimer J."/>
            <person name="Lui A."/>
            <person name="MacDonald P.J.P."/>
            <person name="McCowen C."/>
            <person name="Montmayeur A."/>
            <person name="Murphy C."/>
            <person name="Neiman D."/>
            <person name="Pearson M."/>
            <person name="Priest M."/>
            <person name="Roberts A."/>
            <person name="Saif S."/>
            <person name="Shea T."/>
            <person name="Sisk P."/>
            <person name="Stolte C."/>
            <person name="Sykes S."/>
            <person name="Wortman J."/>
            <person name="Nusbaum C."/>
            <person name="Birren B."/>
        </authorList>
    </citation>
    <scope>NUCLEOTIDE SEQUENCE [LARGE SCALE GENOMIC DNA]</scope>
    <source>
        <strain evidence="5 6">CL02T12C05</strain>
    </source>
</reference>
<dbReference type="STRING" id="997884.HMPREF1068_00778"/>
<keyword evidence="6" id="KW-1185">Reference proteome</keyword>
<feature type="domain" description="Purple acid phosphatase N-terminal" evidence="4">
    <location>
        <begin position="35"/>
        <end position="110"/>
    </location>
</feature>
<dbReference type="InterPro" id="IPR015914">
    <property type="entry name" value="PAPs_N"/>
</dbReference>
<evidence type="ECO:0000256" key="2">
    <source>
        <dbReference type="SAM" id="SignalP"/>
    </source>
</evidence>
<dbReference type="Pfam" id="PF00149">
    <property type="entry name" value="Metallophos"/>
    <property type="match status" value="1"/>
</dbReference>
<comment type="caution">
    <text evidence="5">The sequence shown here is derived from an EMBL/GenBank/DDBJ whole genome shotgun (WGS) entry which is preliminary data.</text>
</comment>
<evidence type="ECO:0000313" key="5">
    <source>
        <dbReference type="EMBL" id="EIY53608.1"/>
    </source>
</evidence>
<feature type="signal peptide" evidence="2">
    <location>
        <begin position="1"/>
        <end position="20"/>
    </location>
</feature>
<dbReference type="HOGENOM" id="CLU_051012_0_0_10"/>
<feature type="domain" description="Calcineurin-like phosphoesterase" evidence="3">
    <location>
        <begin position="148"/>
        <end position="340"/>
    </location>
</feature>
<organism evidence="5 6">
    <name type="scientific">Bacteroides nordii CL02T12C05</name>
    <dbReference type="NCBI Taxonomy" id="997884"/>
    <lineage>
        <taxon>Bacteria</taxon>
        <taxon>Pseudomonadati</taxon>
        <taxon>Bacteroidota</taxon>
        <taxon>Bacteroidia</taxon>
        <taxon>Bacteroidales</taxon>
        <taxon>Bacteroidaceae</taxon>
        <taxon>Bacteroides</taxon>
    </lineage>
</organism>
<dbReference type="RefSeq" id="WP_007483694.1">
    <property type="nucleotide sequence ID" value="NZ_JH724314.1"/>
</dbReference>
<evidence type="ECO:0000313" key="6">
    <source>
        <dbReference type="Proteomes" id="UP000003089"/>
    </source>
</evidence>
<accession>I9SDG9</accession>
<dbReference type="InterPro" id="IPR008963">
    <property type="entry name" value="Purple_acid_Pase-like_N"/>
</dbReference>
<keyword evidence="1 2" id="KW-0732">Signal</keyword>
<evidence type="ECO:0000259" key="4">
    <source>
        <dbReference type="Pfam" id="PF16656"/>
    </source>
</evidence>
<evidence type="ECO:0000256" key="1">
    <source>
        <dbReference type="ARBA" id="ARBA00022729"/>
    </source>
</evidence>
<dbReference type="SUPFAM" id="SSF49363">
    <property type="entry name" value="Purple acid phosphatase, N-terminal domain"/>
    <property type="match status" value="1"/>
</dbReference>
<dbReference type="Proteomes" id="UP000003089">
    <property type="component" value="Unassembled WGS sequence"/>
</dbReference>
<sequence length="394" mass="45955">MYRNLFFIIVYLLTASFLQAENTEPEFIFTCQPYLQQLSDTEVTIVWGTNKNAVSWVEVAPDDSRNFYATERPKFFDTNFGRKKIGTLHKIRITGLSPATTYRYRIYSKEVTRKAHRDVRYGRIIANNIHKGKPYMFSTLNPDKQNIHFAVVNDIHEDVKRYENLFHAVDSASLDFMLLNGDMVNKMDSVEQMYRGFINTSSQLFAKSLPFYMVRGNHETRGNCSEEYINLFPSPTQQPYYSFTYGPIYFIVLDGGEDKPDSDIEYNDLADFDKYRTEQVEWLKQTVNSEEYKKAAIHIALIHVPPLGKTWHGILEVQSKFIPVLNEADIHLMLCGHIHRHEYYATGESICKFPLLINSNRHILDIRSDSKKININMINERGTVEKQFTFNIKD</sequence>
<proteinExistence type="predicted"/>
<dbReference type="PANTHER" id="PTHR22953">
    <property type="entry name" value="ACID PHOSPHATASE RELATED"/>
    <property type="match status" value="1"/>
</dbReference>
<dbReference type="InterPro" id="IPR029052">
    <property type="entry name" value="Metallo-depent_PP-like"/>
</dbReference>
<dbReference type="GO" id="GO:0046872">
    <property type="term" value="F:metal ion binding"/>
    <property type="evidence" value="ECO:0007669"/>
    <property type="project" value="InterPro"/>
</dbReference>
<dbReference type="InterPro" id="IPR004843">
    <property type="entry name" value="Calcineurin-like_PHP"/>
</dbReference>
<name>I9SDG9_9BACE</name>
<gene>
    <name evidence="5" type="ORF">HMPREF1068_00778</name>
</gene>
<dbReference type="Gene3D" id="3.60.21.10">
    <property type="match status" value="1"/>
</dbReference>
<dbReference type="GO" id="GO:0003993">
    <property type="term" value="F:acid phosphatase activity"/>
    <property type="evidence" value="ECO:0007669"/>
    <property type="project" value="InterPro"/>
</dbReference>
<dbReference type="Pfam" id="PF16656">
    <property type="entry name" value="Pur_ac_phosph_N"/>
    <property type="match status" value="1"/>
</dbReference>
<dbReference type="InterPro" id="IPR039331">
    <property type="entry name" value="PAPs-like"/>
</dbReference>
<dbReference type="SUPFAM" id="SSF56300">
    <property type="entry name" value="Metallo-dependent phosphatases"/>
    <property type="match status" value="1"/>
</dbReference>
<dbReference type="PANTHER" id="PTHR22953:SF153">
    <property type="entry name" value="PURPLE ACID PHOSPHATASE"/>
    <property type="match status" value="1"/>
</dbReference>
<dbReference type="eggNOG" id="COG1409">
    <property type="taxonomic scope" value="Bacteria"/>
</dbReference>